<evidence type="ECO:0000313" key="1">
    <source>
        <dbReference type="EMBL" id="CUR61702.1"/>
    </source>
</evidence>
<name>A0A2P2CKQ8_9ZZZZ</name>
<organism evidence="1">
    <name type="scientific">metagenome</name>
    <dbReference type="NCBI Taxonomy" id="256318"/>
    <lineage>
        <taxon>unclassified sequences</taxon>
        <taxon>metagenomes</taxon>
    </lineage>
</organism>
<reference evidence="1" key="1">
    <citation type="submission" date="2015-08" db="EMBL/GenBank/DDBJ databases">
        <authorList>
            <person name="Babu N.S."/>
            <person name="Beckwith C.J."/>
            <person name="Beseler K.G."/>
            <person name="Brison A."/>
            <person name="Carone J.V."/>
            <person name="Caskin T.P."/>
            <person name="Diamond M."/>
            <person name="Durham M.E."/>
            <person name="Foxe J.M."/>
            <person name="Go M."/>
            <person name="Henderson B.A."/>
            <person name="Jones I.B."/>
            <person name="McGettigan J.A."/>
            <person name="Micheletti S.J."/>
            <person name="Nasrallah M.E."/>
            <person name="Ortiz D."/>
            <person name="Piller C.R."/>
            <person name="Privatt S.R."/>
            <person name="Schneider S.L."/>
            <person name="Sharp S."/>
            <person name="Smith T.C."/>
            <person name="Stanton J.D."/>
            <person name="Ullery H.E."/>
            <person name="Wilson R.J."/>
            <person name="Serrano M.G."/>
            <person name="Buck G."/>
            <person name="Lee V."/>
            <person name="Wang Y."/>
            <person name="Carvalho R."/>
            <person name="Voegtly L."/>
            <person name="Shi R."/>
            <person name="Duckworth R."/>
            <person name="Johnson A."/>
            <person name="Loviza R."/>
            <person name="Walstead R."/>
            <person name="Shah Z."/>
            <person name="Kiflezghi M."/>
            <person name="Wade K."/>
            <person name="Ball S.L."/>
            <person name="Bradley K.W."/>
            <person name="Asai D.J."/>
            <person name="Bowman C.A."/>
            <person name="Russell D.A."/>
            <person name="Pope W.H."/>
            <person name="Jacobs-Sera D."/>
            <person name="Hendrix R.W."/>
            <person name="Hatfull G.F."/>
        </authorList>
    </citation>
    <scope>NUCLEOTIDE SEQUENCE</scope>
</reference>
<dbReference type="AlphaFoldDB" id="A0A2P2CKQ8"/>
<dbReference type="EMBL" id="CZKB01000025">
    <property type="protein sequence ID" value="CUR61702.1"/>
    <property type="molecule type" value="Genomic_DNA"/>
</dbReference>
<protein>
    <submittedName>
        <fullName evidence="1">Uncharacterized protein</fullName>
    </submittedName>
</protein>
<accession>A0A2P2CKQ8</accession>
<sequence>MSVCSPVAARADVREIERSLIRGLHRKVATWLTLHPYSVHFHPCRQVVSCFDPSESMTWI</sequence>
<gene>
    <name evidence="1" type="ORF">NOCA150002</name>
</gene>
<proteinExistence type="predicted"/>